<evidence type="ECO:0000256" key="3">
    <source>
        <dbReference type="ARBA" id="ARBA00023125"/>
    </source>
</evidence>
<dbReference type="PRINTS" id="PR01217">
    <property type="entry name" value="PRICHEXTENSN"/>
</dbReference>
<feature type="compositionally biased region" description="Low complexity" evidence="7">
    <location>
        <begin position="110"/>
        <end position="137"/>
    </location>
</feature>
<keyword evidence="2" id="KW-0805">Transcription regulation</keyword>
<dbReference type="InterPro" id="IPR003657">
    <property type="entry name" value="WRKY_dom"/>
</dbReference>
<evidence type="ECO:0000256" key="4">
    <source>
        <dbReference type="ARBA" id="ARBA00023163"/>
    </source>
</evidence>
<keyword evidence="3" id="KW-0238">DNA-binding</keyword>
<evidence type="ECO:0000256" key="7">
    <source>
        <dbReference type="SAM" id="MobiDB-lite"/>
    </source>
</evidence>
<feature type="compositionally biased region" description="Low complexity" evidence="7">
    <location>
        <begin position="272"/>
        <end position="285"/>
    </location>
</feature>
<evidence type="ECO:0000256" key="5">
    <source>
        <dbReference type="ARBA" id="ARBA00023242"/>
    </source>
</evidence>
<dbReference type="EMBL" id="NCVQ01000005">
    <property type="protein sequence ID" value="PWZ29735.1"/>
    <property type="molecule type" value="Genomic_DNA"/>
</dbReference>
<dbReference type="FunFam" id="2.20.25.80:FF:000007">
    <property type="entry name" value="WRKY transcription factor 22"/>
    <property type="match status" value="1"/>
</dbReference>
<dbReference type="PANTHER" id="PTHR32096:SF61">
    <property type="entry name" value="WRKY TRANSCRIPTION FACTOR 22"/>
    <property type="match status" value="1"/>
</dbReference>
<evidence type="ECO:0000259" key="8">
    <source>
        <dbReference type="PROSITE" id="PS50811"/>
    </source>
</evidence>
<dbReference type="ExpressionAtlas" id="A0A3L6F9B2">
    <property type="expression patterns" value="baseline and differential"/>
</dbReference>
<dbReference type="GO" id="GO:0003700">
    <property type="term" value="F:DNA-binding transcription factor activity"/>
    <property type="evidence" value="ECO:0007669"/>
    <property type="project" value="InterPro"/>
</dbReference>
<sequence length="367" mass="39044">MEEERCFNNWDLDAVVRLGCRRLLSPSPQPDPFASFLPPPPQKEKPVAPAPAKEPEPHTAWRFPDLGAGGGQDGEELLRALLADQPPLHQPLPTPAATPTPTATPPPPSQQQHLQPTVTAVDVAPPQVRPAPARAQPSGRQVPGGVPRSKRRKNQVKKVVCHVPADGSSPDVWAWRKYGQKPIKGSPYPRGYYRCSSSKGCAARKQVERSRADPNTFILTFTGEHNHAAPTHRNSLAGTTRHKFPSSAAPQPPPPSVVVGGDAQDRQPSPSPTSTSTAGLSPTTPLRTPSMEEDDEEEEEEDELLVEDMEMAGEDELLFLSTDADADAGAPTSSLFDVVGEPFLSPPWVTAASSAGEPATGAAGAGS</sequence>
<dbReference type="Gene3D" id="2.20.25.80">
    <property type="entry name" value="WRKY domain"/>
    <property type="match status" value="1"/>
</dbReference>
<feature type="compositionally biased region" description="Basic residues" evidence="7">
    <location>
        <begin position="148"/>
        <end position="157"/>
    </location>
</feature>
<dbReference type="Pfam" id="PF03106">
    <property type="entry name" value="WRKY"/>
    <property type="match status" value="1"/>
</dbReference>
<protein>
    <submittedName>
        <fullName evidence="9">WRKY transcription factor 22</fullName>
    </submittedName>
</protein>
<feature type="compositionally biased region" description="Acidic residues" evidence="7">
    <location>
        <begin position="291"/>
        <end position="312"/>
    </location>
</feature>
<comment type="subcellular location">
    <subcellularLocation>
        <location evidence="1">Nucleus</location>
    </subcellularLocation>
</comment>
<feature type="compositionally biased region" description="Pro residues" evidence="7">
    <location>
        <begin position="88"/>
        <end position="109"/>
    </location>
</feature>
<evidence type="ECO:0000313" key="10">
    <source>
        <dbReference type="Proteomes" id="UP000251960"/>
    </source>
</evidence>
<reference evidence="9 10" key="1">
    <citation type="journal article" date="2018" name="Nat. Genet.">
        <title>Extensive intraspecific gene order and gene structural variations between Mo17 and other maize genomes.</title>
        <authorList>
            <person name="Sun S."/>
            <person name="Zhou Y."/>
            <person name="Chen J."/>
            <person name="Shi J."/>
            <person name="Zhao H."/>
            <person name="Zhao H."/>
            <person name="Song W."/>
            <person name="Zhang M."/>
            <person name="Cui Y."/>
            <person name="Dong X."/>
            <person name="Liu H."/>
            <person name="Ma X."/>
            <person name="Jiao Y."/>
            <person name="Wang B."/>
            <person name="Wei X."/>
            <person name="Stein J.C."/>
            <person name="Glaubitz J.C."/>
            <person name="Lu F."/>
            <person name="Yu G."/>
            <person name="Liang C."/>
            <person name="Fengler K."/>
            <person name="Li B."/>
            <person name="Rafalski A."/>
            <person name="Schnable P.S."/>
            <person name="Ware D.H."/>
            <person name="Buckler E.S."/>
            <person name="Lai J."/>
        </authorList>
    </citation>
    <scope>NUCLEOTIDE SEQUENCE [LARGE SCALE GENOMIC DNA]</scope>
    <source>
        <strain evidence="10">cv. Missouri 17</strain>
        <tissue evidence="9">Seedling</tissue>
    </source>
</reference>
<organism evidence="9 10">
    <name type="scientific">Zea mays</name>
    <name type="common">Maize</name>
    <dbReference type="NCBI Taxonomy" id="4577"/>
    <lineage>
        <taxon>Eukaryota</taxon>
        <taxon>Viridiplantae</taxon>
        <taxon>Streptophyta</taxon>
        <taxon>Embryophyta</taxon>
        <taxon>Tracheophyta</taxon>
        <taxon>Spermatophyta</taxon>
        <taxon>Magnoliopsida</taxon>
        <taxon>Liliopsida</taxon>
        <taxon>Poales</taxon>
        <taxon>Poaceae</taxon>
        <taxon>PACMAD clade</taxon>
        <taxon>Panicoideae</taxon>
        <taxon>Andropogonodae</taxon>
        <taxon>Andropogoneae</taxon>
        <taxon>Tripsacinae</taxon>
        <taxon>Zea</taxon>
    </lineage>
</organism>
<comment type="similarity">
    <text evidence="6">Belongs to the WRKY group II-e family.</text>
</comment>
<keyword evidence="4" id="KW-0804">Transcription</keyword>
<accession>A0A3L6F9B2</accession>
<dbReference type="PROSITE" id="PS50811">
    <property type="entry name" value="WRKY"/>
    <property type="match status" value="1"/>
</dbReference>
<evidence type="ECO:0000313" key="9">
    <source>
        <dbReference type="EMBL" id="PWZ29735.1"/>
    </source>
</evidence>
<dbReference type="AlphaFoldDB" id="A0A3L6F9B2"/>
<name>A0A3L6F9B2_MAIZE</name>
<gene>
    <name evidence="9" type="primary">WRKY22_2</name>
    <name evidence="9" type="ORF">Zm00014a_020501</name>
</gene>
<dbReference type="SUPFAM" id="SSF118290">
    <property type="entry name" value="WRKY DNA-binding domain"/>
    <property type="match status" value="1"/>
</dbReference>
<dbReference type="InterPro" id="IPR036576">
    <property type="entry name" value="WRKY_dom_sf"/>
</dbReference>
<dbReference type="GO" id="GO:0043565">
    <property type="term" value="F:sequence-specific DNA binding"/>
    <property type="evidence" value="ECO:0007669"/>
    <property type="project" value="InterPro"/>
</dbReference>
<evidence type="ECO:0000256" key="6">
    <source>
        <dbReference type="ARBA" id="ARBA00060761"/>
    </source>
</evidence>
<feature type="region of interest" description="Disordered" evidence="7">
    <location>
        <begin position="186"/>
        <end position="312"/>
    </location>
</feature>
<dbReference type="GO" id="GO:0005634">
    <property type="term" value="C:nucleus"/>
    <property type="evidence" value="ECO:0007669"/>
    <property type="project" value="UniProtKB-SubCell"/>
</dbReference>
<feature type="region of interest" description="Disordered" evidence="7">
    <location>
        <begin position="23"/>
        <end position="157"/>
    </location>
</feature>
<evidence type="ECO:0000256" key="2">
    <source>
        <dbReference type="ARBA" id="ARBA00023015"/>
    </source>
</evidence>
<evidence type="ECO:0000256" key="1">
    <source>
        <dbReference type="ARBA" id="ARBA00004123"/>
    </source>
</evidence>
<keyword evidence="5" id="KW-0539">Nucleus</keyword>
<comment type="caution">
    <text evidence="9">The sequence shown here is derived from an EMBL/GenBank/DDBJ whole genome shotgun (WGS) entry which is preliminary data.</text>
</comment>
<dbReference type="SMART" id="SM00774">
    <property type="entry name" value="WRKY"/>
    <property type="match status" value="1"/>
</dbReference>
<feature type="domain" description="WRKY" evidence="8">
    <location>
        <begin position="171"/>
        <end position="230"/>
    </location>
</feature>
<dbReference type="PANTHER" id="PTHR32096">
    <property type="entry name" value="WRKY TRANSCRIPTION FACTOR 30-RELATED-RELATED"/>
    <property type="match status" value="1"/>
</dbReference>
<dbReference type="InterPro" id="IPR044810">
    <property type="entry name" value="WRKY_plant"/>
</dbReference>
<proteinExistence type="inferred from homology"/>
<feature type="compositionally biased region" description="Pro residues" evidence="7">
    <location>
        <begin position="27"/>
        <end position="41"/>
    </location>
</feature>
<dbReference type="Proteomes" id="UP000251960">
    <property type="component" value="Chromosome 4"/>
</dbReference>